<sequence>MDSKKFQETVKSIDRGIKQVNQSKASALIFLQKTGIATKSGKLTKAYKS</sequence>
<organism evidence="1 2">
    <name type="scientific">Reichenbachiella carrageenanivorans</name>
    <dbReference type="NCBI Taxonomy" id="2979869"/>
    <lineage>
        <taxon>Bacteria</taxon>
        <taxon>Pseudomonadati</taxon>
        <taxon>Bacteroidota</taxon>
        <taxon>Cytophagia</taxon>
        <taxon>Cytophagales</taxon>
        <taxon>Reichenbachiellaceae</taxon>
        <taxon>Reichenbachiella</taxon>
    </lineage>
</organism>
<evidence type="ECO:0000313" key="1">
    <source>
        <dbReference type="EMBL" id="UXX80957.1"/>
    </source>
</evidence>
<accession>A0ABY6D473</accession>
<reference evidence="1" key="1">
    <citation type="submission" date="2022-10" db="EMBL/GenBank/DDBJ databases">
        <title>Comparative genomics and taxonomic characterization of three novel marine species of genus Reichenbachiella exhibiting antioxidant and polysaccharide degradation activities.</title>
        <authorList>
            <person name="Muhammad N."/>
            <person name="Lee Y.-J."/>
            <person name="Ko J."/>
            <person name="Kim S.-G."/>
        </authorList>
    </citation>
    <scope>NUCLEOTIDE SEQUENCE</scope>
    <source>
        <strain evidence="1">Wsw4-B4</strain>
    </source>
</reference>
<gene>
    <name evidence="1" type="ORF">N7E81_07580</name>
</gene>
<keyword evidence="2" id="KW-1185">Reference proteome</keyword>
<proteinExistence type="predicted"/>
<name>A0ABY6D473_9BACT</name>
<protein>
    <submittedName>
        <fullName evidence="1">Uncharacterized protein</fullName>
    </submittedName>
</protein>
<dbReference type="RefSeq" id="WP_263052686.1">
    <property type="nucleotide sequence ID" value="NZ_CP106735.1"/>
</dbReference>
<dbReference type="EMBL" id="CP106735">
    <property type="protein sequence ID" value="UXX80957.1"/>
    <property type="molecule type" value="Genomic_DNA"/>
</dbReference>
<dbReference type="Proteomes" id="UP001062165">
    <property type="component" value="Chromosome"/>
</dbReference>
<evidence type="ECO:0000313" key="2">
    <source>
        <dbReference type="Proteomes" id="UP001062165"/>
    </source>
</evidence>